<keyword evidence="1" id="KW-0143">Chaperone</keyword>
<evidence type="ECO:0000256" key="1">
    <source>
        <dbReference type="ARBA" id="ARBA00023186"/>
    </source>
</evidence>
<organism evidence="2">
    <name type="scientific">uncultured Caudovirales phage</name>
    <dbReference type="NCBI Taxonomy" id="2100421"/>
    <lineage>
        <taxon>Viruses</taxon>
        <taxon>Duplodnaviria</taxon>
        <taxon>Heunggongvirae</taxon>
        <taxon>Uroviricota</taxon>
        <taxon>Caudoviricetes</taxon>
        <taxon>Peduoviridae</taxon>
        <taxon>Maltschvirus</taxon>
        <taxon>Maltschvirus maltsch</taxon>
    </lineage>
</organism>
<accession>A0A6J5KHT9</accession>
<reference evidence="2" key="1">
    <citation type="submission" date="2020-04" db="EMBL/GenBank/DDBJ databases">
        <authorList>
            <person name="Chiriac C."/>
            <person name="Salcher M."/>
            <person name="Ghai R."/>
            <person name="Kavagutti S V."/>
        </authorList>
    </citation>
    <scope>NUCLEOTIDE SEQUENCE</scope>
</reference>
<dbReference type="InterPro" id="IPR037124">
    <property type="entry name" value="Chaperonin_GroES_sf"/>
</dbReference>
<proteinExistence type="predicted"/>
<dbReference type="EMBL" id="LR796148">
    <property type="protein sequence ID" value="CAB4121618.1"/>
    <property type="molecule type" value="Genomic_DNA"/>
</dbReference>
<dbReference type="InterPro" id="IPR011032">
    <property type="entry name" value="GroES-like_sf"/>
</dbReference>
<dbReference type="Pfam" id="PF00166">
    <property type="entry name" value="Cpn10"/>
    <property type="match status" value="1"/>
</dbReference>
<gene>
    <name evidence="2" type="ORF">UFOVP21_9</name>
</gene>
<dbReference type="Gene3D" id="2.30.33.40">
    <property type="entry name" value="GroES chaperonin"/>
    <property type="match status" value="1"/>
</dbReference>
<sequence>MKLTPLRDKIIVKPEKRIQSILYVQTAEADSVGYVVAVGPEAAKHLNVGEKVYFGTLAKDYGNEYLKFEELKINNERHLKMSWQDICFVEEL</sequence>
<dbReference type="SUPFAM" id="SSF50129">
    <property type="entry name" value="GroES-like"/>
    <property type="match status" value="1"/>
</dbReference>
<name>A0A6J5KHT9_9CAUD</name>
<dbReference type="GO" id="GO:0005524">
    <property type="term" value="F:ATP binding"/>
    <property type="evidence" value="ECO:0007669"/>
    <property type="project" value="InterPro"/>
</dbReference>
<dbReference type="InterPro" id="IPR020818">
    <property type="entry name" value="Chaperonin_GroES"/>
</dbReference>
<evidence type="ECO:0000313" key="2">
    <source>
        <dbReference type="EMBL" id="CAB4121618.1"/>
    </source>
</evidence>
<protein>
    <submittedName>
        <fullName evidence="2">GroES chaperonin family</fullName>
    </submittedName>
</protein>
<dbReference type="GO" id="GO:0044183">
    <property type="term" value="F:protein folding chaperone"/>
    <property type="evidence" value="ECO:0007669"/>
    <property type="project" value="InterPro"/>
</dbReference>